<dbReference type="SMART" id="SM00382">
    <property type="entry name" value="AAA"/>
    <property type="match status" value="1"/>
</dbReference>
<dbReference type="PROSITE" id="PS50929">
    <property type="entry name" value="ABC_TM1F"/>
    <property type="match status" value="1"/>
</dbReference>
<evidence type="ECO:0000256" key="7">
    <source>
        <dbReference type="ARBA" id="ARBA00022989"/>
    </source>
</evidence>
<dbReference type="GO" id="GO:0043190">
    <property type="term" value="C:ATP-binding cassette (ABC) transporter complex"/>
    <property type="evidence" value="ECO:0007669"/>
    <property type="project" value="TreeGrafter"/>
</dbReference>
<dbReference type="Pfam" id="PF00005">
    <property type="entry name" value="ABC_tran"/>
    <property type="match status" value="1"/>
</dbReference>
<evidence type="ECO:0000256" key="1">
    <source>
        <dbReference type="ARBA" id="ARBA00004651"/>
    </source>
</evidence>
<feature type="domain" description="ABC transporter" evidence="10">
    <location>
        <begin position="337"/>
        <end position="543"/>
    </location>
</feature>
<dbReference type="Gene3D" id="3.40.50.300">
    <property type="entry name" value="P-loop containing nucleotide triphosphate hydrolases"/>
    <property type="match status" value="1"/>
</dbReference>
<keyword evidence="6 12" id="KW-0067">ATP-binding</keyword>
<dbReference type="InterPro" id="IPR003593">
    <property type="entry name" value="AAA+_ATPase"/>
</dbReference>
<evidence type="ECO:0000256" key="8">
    <source>
        <dbReference type="ARBA" id="ARBA00023136"/>
    </source>
</evidence>
<dbReference type="InterPro" id="IPR011527">
    <property type="entry name" value="ABC1_TM_dom"/>
</dbReference>
<dbReference type="PROSITE" id="PS00211">
    <property type="entry name" value="ABC_TRANSPORTER_1"/>
    <property type="match status" value="1"/>
</dbReference>
<feature type="domain" description="ABC transmembrane type-1" evidence="11">
    <location>
        <begin position="9"/>
        <end position="184"/>
    </location>
</feature>
<keyword evidence="13" id="KW-1185">Reference proteome</keyword>
<accession>A0A449AUB5</accession>
<feature type="transmembrane region" description="Helical" evidence="9">
    <location>
        <begin position="154"/>
        <end position="173"/>
    </location>
</feature>
<evidence type="ECO:0000256" key="6">
    <source>
        <dbReference type="ARBA" id="ARBA00022840"/>
    </source>
</evidence>
<evidence type="ECO:0000259" key="11">
    <source>
        <dbReference type="PROSITE" id="PS50929"/>
    </source>
</evidence>
<dbReference type="PROSITE" id="PS00675">
    <property type="entry name" value="SIGMA54_INTERACT_1"/>
    <property type="match status" value="1"/>
</dbReference>
<dbReference type="EC" id="3.6.3.-" evidence="12"/>
<name>A0A449AUB5_9BACT</name>
<dbReference type="InterPro" id="IPR003439">
    <property type="entry name" value="ABC_transporter-like_ATP-bd"/>
</dbReference>
<dbReference type="GO" id="GO:0140359">
    <property type="term" value="F:ABC-type transporter activity"/>
    <property type="evidence" value="ECO:0007669"/>
    <property type="project" value="InterPro"/>
</dbReference>
<feature type="transmembrane region" description="Helical" evidence="9">
    <location>
        <begin position="235"/>
        <end position="263"/>
    </location>
</feature>
<evidence type="ECO:0000256" key="9">
    <source>
        <dbReference type="SAM" id="Phobius"/>
    </source>
</evidence>
<evidence type="ECO:0000256" key="2">
    <source>
        <dbReference type="ARBA" id="ARBA00005417"/>
    </source>
</evidence>
<dbReference type="Gene3D" id="1.20.1560.10">
    <property type="entry name" value="ABC transporter type 1, transmembrane domain"/>
    <property type="match status" value="1"/>
</dbReference>
<dbReference type="Proteomes" id="UP000290815">
    <property type="component" value="Chromosome"/>
</dbReference>
<dbReference type="SUPFAM" id="SSF52540">
    <property type="entry name" value="P-loop containing nucleoside triphosphate hydrolases"/>
    <property type="match status" value="1"/>
</dbReference>
<dbReference type="EMBL" id="LR215024">
    <property type="protein sequence ID" value="VEU70073.1"/>
    <property type="molecule type" value="Genomic_DNA"/>
</dbReference>
<keyword evidence="8 9" id="KW-0472">Membrane</keyword>
<reference evidence="12 13" key="1">
    <citation type="submission" date="2019-01" db="EMBL/GenBank/DDBJ databases">
        <authorList>
            <consortium name="Pathogen Informatics"/>
        </authorList>
    </citation>
    <scope>NUCLEOTIDE SEQUENCE [LARGE SCALE GENOMIC DNA]</scope>
    <source>
        <strain evidence="12 13">NCTC10194</strain>
    </source>
</reference>
<dbReference type="PROSITE" id="PS50893">
    <property type="entry name" value="ABC_TRANSPORTER_2"/>
    <property type="match status" value="1"/>
</dbReference>
<feature type="transmembrane region" description="Helical" evidence="9">
    <location>
        <begin position="129"/>
        <end position="148"/>
    </location>
</feature>
<keyword evidence="3" id="KW-0813">Transport</keyword>
<comment type="similarity">
    <text evidence="2">Belongs to the ABC transporter superfamily.</text>
</comment>
<keyword evidence="7 9" id="KW-1133">Transmembrane helix</keyword>
<dbReference type="InterPro" id="IPR050095">
    <property type="entry name" value="ECF_ABC_transporter_ATP-bd"/>
</dbReference>
<evidence type="ECO:0000313" key="13">
    <source>
        <dbReference type="Proteomes" id="UP000290815"/>
    </source>
</evidence>
<dbReference type="KEGG" id="mgly:NCTC10194_00068"/>
<keyword evidence="4 9" id="KW-0812">Transmembrane</keyword>
<gene>
    <name evidence="12" type="primary">macB_2</name>
    <name evidence="12" type="ORF">NCTC10194_00068</name>
</gene>
<feature type="transmembrane region" description="Helical" evidence="9">
    <location>
        <begin position="53"/>
        <end position="74"/>
    </location>
</feature>
<dbReference type="GO" id="GO:0005524">
    <property type="term" value="F:ATP binding"/>
    <property type="evidence" value="ECO:0007669"/>
    <property type="project" value="UniProtKB-KW"/>
</dbReference>
<dbReference type="AlphaFoldDB" id="A0A449AUB5"/>
<keyword evidence="5" id="KW-0547">Nucleotide-binding</keyword>
<sequence>MKIKLRHHWFSFVFILAFSALVFAFNFLEVRALNSFLKTLQESSVNFEKAKGSLILFLIITAAAGLLLFLNSLFRTIFKHFLSKFAFKQVVRKFLSQHIAKIEYGQKEEKIVAVARASDTLIDKFYDNILTFWIQIVSIIGVVVSLGILNPIVLSYLIPLIILVLLAPVLAQVKSQEVGKLSSEIIIEPENVTSKLVQNLYSYANKNDLTALEAKYIEKMDQLVVKRIGRFANKYAMLFFLRHSFSAIFYTLNIFITFVLAIFAPEYMAISFLATFVSNIPTLKNNVSIAINLFFNMVMGKMEFDKYIKSFKISNEQINNLPNFQGSKKSPKHFEKLRLTKVTILDNQLDSTILKEVNFELNKNEKILIFGESGSGKSTFVNHLLGLLPFKDQQSISINDDPEQNHLAEFAFPVWEKSEFITGTLLENLTLFDSAKEPETKVLMEKFKLKDINLQENVNIHNLQYSQGQMQRMALIRAFNSDQDILILDEAISNIDKKNVEPVLKHIFESDKTIIMISHNIDPEIHSNFTRIYEVRDGGLYEVR</sequence>
<dbReference type="GO" id="GO:0016887">
    <property type="term" value="F:ATP hydrolysis activity"/>
    <property type="evidence" value="ECO:0007669"/>
    <property type="project" value="InterPro"/>
</dbReference>
<dbReference type="InterPro" id="IPR036640">
    <property type="entry name" value="ABC1_TM_sf"/>
</dbReference>
<evidence type="ECO:0000256" key="3">
    <source>
        <dbReference type="ARBA" id="ARBA00022448"/>
    </source>
</evidence>
<dbReference type="InterPro" id="IPR025662">
    <property type="entry name" value="Sigma_54_int_dom_ATP-bd_1"/>
</dbReference>
<evidence type="ECO:0000256" key="5">
    <source>
        <dbReference type="ARBA" id="ARBA00022741"/>
    </source>
</evidence>
<protein>
    <submittedName>
        <fullName evidence="12">ABC transporter, ATP-binding protein</fullName>
        <ecNumber evidence="12">3.6.3.-</ecNumber>
    </submittedName>
</protein>
<dbReference type="InterPro" id="IPR027417">
    <property type="entry name" value="P-loop_NTPase"/>
</dbReference>
<dbReference type="RefSeq" id="WP_027333678.1">
    <property type="nucleotide sequence ID" value="NZ_LR215024.1"/>
</dbReference>
<feature type="transmembrane region" description="Helical" evidence="9">
    <location>
        <begin position="12"/>
        <end position="33"/>
    </location>
</feature>
<proteinExistence type="inferred from homology"/>
<comment type="subcellular location">
    <subcellularLocation>
        <location evidence="1">Cell membrane</location>
        <topology evidence="1">Multi-pass membrane protein</topology>
    </subcellularLocation>
</comment>
<evidence type="ECO:0000259" key="10">
    <source>
        <dbReference type="PROSITE" id="PS50893"/>
    </source>
</evidence>
<dbReference type="PANTHER" id="PTHR43553">
    <property type="entry name" value="HEAVY METAL TRANSPORTER"/>
    <property type="match status" value="1"/>
</dbReference>
<evidence type="ECO:0000313" key="12">
    <source>
        <dbReference type="EMBL" id="VEU70073.1"/>
    </source>
</evidence>
<dbReference type="InterPro" id="IPR017871">
    <property type="entry name" value="ABC_transporter-like_CS"/>
</dbReference>
<organism evidence="12 13">
    <name type="scientific">Mycoplasmopsis glycophila</name>
    <dbReference type="NCBI Taxonomy" id="171285"/>
    <lineage>
        <taxon>Bacteria</taxon>
        <taxon>Bacillati</taxon>
        <taxon>Mycoplasmatota</taxon>
        <taxon>Mycoplasmoidales</taxon>
        <taxon>Metamycoplasmataceae</taxon>
        <taxon>Mycoplasmopsis</taxon>
    </lineage>
</organism>
<evidence type="ECO:0000256" key="4">
    <source>
        <dbReference type="ARBA" id="ARBA00022692"/>
    </source>
</evidence>
<dbReference type="SUPFAM" id="SSF90123">
    <property type="entry name" value="ABC transporter transmembrane region"/>
    <property type="match status" value="1"/>
</dbReference>
<keyword evidence="12" id="KW-0378">Hydrolase</keyword>